<reference evidence="2 3" key="1">
    <citation type="submission" date="2018-09" db="EMBL/GenBank/DDBJ databases">
        <title>Metagenome Assembled Genomes from an Advanced Water Purification Facility.</title>
        <authorList>
            <person name="Stamps B.W."/>
            <person name="Spear J.R."/>
        </authorList>
    </citation>
    <scope>NUCLEOTIDE SEQUENCE [LARGE SCALE GENOMIC DNA]</scope>
    <source>
        <strain evidence="2">Bin_29_2</strain>
    </source>
</reference>
<proteinExistence type="predicted"/>
<dbReference type="InterPro" id="IPR041413">
    <property type="entry name" value="MLTR_LBD"/>
</dbReference>
<evidence type="ECO:0000313" key="2">
    <source>
        <dbReference type="EMBL" id="TXI54697.1"/>
    </source>
</evidence>
<dbReference type="CDD" id="cd00093">
    <property type="entry name" value="HTH_XRE"/>
    <property type="match status" value="1"/>
</dbReference>
<name>A0A5C7XYP4_9MYCO</name>
<dbReference type="Pfam" id="PF13560">
    <property type="entry name" value="HTH_31"/>
    <property type="match status" value="1"/>
</dbReference>
<dbReference type="SMART" id="SM00530">
    <property type="entry name" value="HTH_XRE"/>
    <property type="match status" value="1"/>
</dbReference>
<dbReference type="AlphaFoldDB" id="A0A5C7XYP4"/>
<dbReference type="Proteomes" id="UP000321797">
    <property type="component" value="Unassembled WGS sequence"/>
</dbReference>
<dbReference type="SUPFAM" id="SSF47413">
    <property type="entry name" value="lambda repressor-like DNA-binding domains"/>
    <property type="match status" value="1"/>
</dbReference>
<dbReference type="GO" id="GO:0003677">
    <property type="term" value="F:DNA binding"/>
    <property type="evidence" value="ECO:0007669"/>
    <property type="project" value="InterPro"/>
</dbReference>
<comment type="caution">
    <text evidence="2">The sequence shown here is derived from an EMBL/GenBank/DDBJ whole genome shotgun (WGS) entry which is preliminary data.</text>
</comment>
<dbReference type="InterPro" id="IPR010982">
    <property type="entry name" value="Lambda_DNA-bd_dom_sf"/>
</dbReference>
<dbReference type="PANTHER" id="PTHR35010:SF2">
    <property type="entry name" value="BLL4672 PROTEIN"/>
    <property type="match status" value="1"/>
</dbReference>
<gene>
    <name evidence="2" type="ORF">E6Q54_13955</name>
</gene>
<organism evidence="2 3">
    <name type="scientific">Mycolicibacter arupensis</name>
    <dbReference type="NCBI Taxonomy" id="342002"/>
    <lineage>
        <taxon>Bacteria</taxon>
        <taxon>Bacillati</taxon>
        <taxon>Actinomycetota</taxon>
        <taxon>Actinomycetes</taxon>
        <taxon>Mycobacteriales</taxon>
        <taxon>Mycobacteriaceae</taxon>
        <taxon>Mycolicibacter</taxon>
    </lineage>
</organism>
<dbReference type="PANTHER" id="PTHR35010">
    <property type="entry name" value="BLL4672 PROTEIN-RELATED"/>
    <property type="match status" value="1"/>
</dbReference>
<feature type="domain" description="HTH cro/C1-type" evidence="1">
    <location>
        <begin position="31"/>
        <end position="84"/>
    </location>
</feature>
<evidence type="ECO:0000313" key="3">
    <source>
        <dbReference type="Proteomes" id="UP000321797"/>
    </source>
</evidence>
<dbReference type="InterPro" id="IPR001387">
    <property type="entry name" value="Cro/C1-type_HTH"/>
</dbReference>
<sequence>MDNSAPGTLAELLRAWRARLSPADVGFAPGRRRRVQGLRRSEVAMLAHISPDYLERLEQGRSTRPSPEVLESLARALQLHRDERVLLFRCAGVTPPSSAVVPRHVSPGSTRLMQRLSDYPTAAFDATWTLITANRAWDALFAGGARNGPHPDNIAWLQLTGRLQGLVEMPDDVRTDFEAAMVSDLLRAAVTYPQDRMLAQLLDDLDAESGVYRQLRAEGRAVGHQSHSKTIHHPSVGPIALDCDVVLLPDTDSRLVIYTCAAGSEDASRLQLAMTVGHQELFGSL</sequence>
<protein>
    <submittedName>
        <fullName evidence="2">XRE family transcriptional regulator</fullName>
    </submittedName>
</protein>
<evidence type="ECO:0000259" key="1">
    <source>
        <dbReference type="PROSITE" id="PS50943"/>
    </source>
</evidence>
<dbReference type="Gene3D" id="3.30.450.180">
    <property type="match status" value="1"/>
</dbReference>
<dbReference type="Pfam" id="PF17765">
    <property type="entry name" value="MLTR_LBD"/>
    <property type="match status" value="1"/>
</dbReference>
<dbReference type="Gene3D" id="1.10.260.40">
    <property type="entry name" value="lambda repressor-like DNA-binding domains"/>
    <property type="match status" value="1"/>
</dbReference>
<dbReference type="RefSeq" id="WP_276761366.1">
    <property type="nucleotide sequence ID" value="NZ_SSGD01000081.1"/>
</dbReference>
<accession>A0A5C7XYP4</accession>
<dbReference type="EMBL" id="SSGD01000081">
    <property type="protein sequence ID" value="TXI54697.1"/>
    <property type="molecule type" value="Genomic_DNA"/>
</dbReference>
<dbReference type="PROSITE" id="PS50943">
    <property type="entry name" value="HTH_CROC1"/>
    <property type="match status" value="1"/>
</dbReference>